<reference evidence="2 3" key="1">
    <citation type="submission" date="2024-04" db="EMBL/GenBank/DDBJ databases">
        <title>Phyllosticta paracitricarpa is synonymous to the EU quarantine fungus P. citricarpa based on phylogenomic analyses.</title>
        <authorList>
            <consortium name="Lawrence Berkeley National Laboratory"/>
            <person name="Van ingen-buijs V.A."/>
            <person name="Van westerhoven A.C."/>
            <person name="Haridas S."/>
            <person name="Skiadas P."/>
            <person name="Martin F."/>
            <person name="Groenewald J.Z."/>
            <person name="Crous P.W."/>
            <person name="Seidl M.F."/>
        </authorList>
    </citation>
    <scope>NUCLEOTIDE SEQUENCE [LARGE SCALE GENOMIC DNA]</scope>
    <source>
        <strain evidence="2 3">CBS 141358</strain>
    </source>
</reference>
<evidence type="ECO:0000256" key="1">
    <source>
        <dbReference type="SAM" id="Phobius"/>
    </source>
</evidence>
<gene>
    <name evidence="2" type="ORF">JOL62DRAFT_85531</name>
</gene>
<evidence type="ECO:0000313" key="2">
    <source>
        <dbReference type="EMBL" id="KAK7611010.1"/>
    </source>
</evidence>
<keyword evidence="1" id="KW-1133">Transmembrane helix</keyword>
<accession>A0ABR1N721</accession>
<proteinExistence type="predicted"/>
<name>A0ABR1N721_9PEZI</name>
<feature type="transmembrane region" description="Helical" evidence="1">
    <location>
        <begin position="155"/>
        <end position="178"/>
    </location>
</feature>
<protein>
    <submittedName>
        <fullName evidence="2">Uncharacterized protein</fullName>
    </submittedName>
</protein>
<comment type="caution">
    <text evidence="2">The sequence shown here is derived from an EMBL/GenBank/DDBJ whole genome shotgun (WGS) entry which is preliminary data.</text>
</comment>
<evidence type="ECO:0000313" key="3">
    <source>
        <dbReference type="Proteomes" id="UP001367316"/>
    </source>
</evidence>
<organism evidence="2 3">
    <name type="scientific">Phyllosticta paracitricarpa</name>
    <dbReference type="NCBI Taxonomy" id="2016321"/>
    <lineage>
        <taxon>Eukaryota</taxon>
        <taxon>Fungi</taxon>
        <taxon>Dikarya</taxon>
        <taxon>Ascomycota</taxon>
        <taxon>Pezizomycotina</taxon>
        <taxon>Dothideomycetes</taxon>
        <taxon>Dothideomycetes incertae sedis</taxon>
        <taxon>Botryosphaeriales</taxon>
        <taxon>Phyllostictaceae</taxon>
        <taxon>Phyllosticta</taxon>
    </lineage>
</organism>
<dbReference type="Proteomes" id="UP001367316">
    <property type="component" value="Unassembled WGS sequence"/>
</dbReference>
<dbReference type="EMBL" id="JBBPBF010000015">
    <property type="protein sequence ID" value="KAK7611010.1"/>
    <property type="molecule type" value="Genomic_DNA"/>
</dbReference>
<keyword evidence="1" id="KW-0472">Membrane</keyword>
<keyword evidence="1" id="KW-0812">Transmembrane</keyword>
<keyword evidence="3" id="KW-1185">Reference proteome</keyword>
<feature type="transmembrane region" description="Helical" evidence="1">
    <location>
        <begin position="112"/>
        <end position="135"/>
    </location>
</feature>
<sequence>MLVFAGRPLDMACSLSHLELGFFHFPDDHITMGRVLGTISRSAFFTTNTTTTTTSARKQISHHFGLARGACSISSQQREHQVSGNRMESSGAGVYCQLLFVVNVAADGWTRLGFSVIVACCFLACSAVAAHRSFLLADWVFVLFSFYSLQRQRSLVLFLVALRIFPLFSPSPFICLLLSSGRFKKDEVSCGVVARDAHPFLRIHQMLIDQSIDLMGYFPAAFCFFAESCF</sequence>